<name>A0A2P5EGT3_TREOI</name>
<dbReference type="InParanoid" id="A0A2P5EGT3"/>
<dbReference type="EMBL" id="JXTC01000158">
    <property type="protein sequence ID" value="PON84704.1"/>
    <property type="molecule type" value="Genomic_DNA"/>
</dbReference>
<evidence type="ECO:0000313" key="2">
    <source>
        <dbReference type="Proteomes" id="UP000237000"/>
    </source>
</evidence>
<comment type="caution">
    <text evidence="1">The sequence shown here is derived from an EMBL/GenBank/DDBJ whole genome shotgun (WGS) entry which is preliminary data.</text>
</comment>
<accession>A0A2P5EGT3</accession>
<keyword evidence="2" id="KW-1185">Reference proteome</keyword>
<gene>
    <name evidence="1" type="ORF">TorRG33x02_195310</name>
</gene>
<proteinExistence type="predicted"/>
<sequence length="135" mass="15507">MNQKWSHFKLLIAPLRDFGSTTILVFDPTLGKAIISRPAPVDSTQWWLNLIKTLGTHPCSSALLILEDRESVNTYAEHNSHLLAMWIFKNGGCLTNGWRQACPEIVYKQCIETNALLIYLILWMNRYPIKMFVSL</sequence>
<evidence type="ECO:0000313" key="1">
    <source>
        <dbReference type="EMBL" id="PON84704.1"/>
    </source>
</evidence>
<reference evidence="2" key="1">
    <citation type="submission" date="2016-06" db="EMBL/GenBank/DDBJ databases">
        <title>Parallel loss of symbiosis genes in relatives of nitrogen-fixing non-legume Parasponia.</title>
        <authorList>
            <person name="Van Velzen R."/>
            <person name="Holmer R."/>
            <person name="Bu F."/>
            <person name="Rutten L."/>
            <person name="Van Zeijl A."/>
            <person name="Liu W."/>
            <person name="Santuari L."/>
            <person name="Cao Q."/>
            <person name="Sharma T."/>
            <person name="Shen D."/>
            <person name="Roswanjaya Y."/>
            <person name="Wardhani T."/>
            <person name="Kalhor M.S."/>
            <person name="Jansen J."/>
            <person name="Van den Hoogen J."/>
            <person name="Gungor B."/>
            <person name="Hartog M."/>
            <person name="Hontelez J."/>
            <person name="Verver J."/>
            <person name="Yang W.-C."/>
            <person name="Schijlen E."/>
            <person name="Repin R."/>
            <person name="Schilthuizen M."/>
            <person name="Schranz E."/>
            <person name="Heidstra R."/>
            <person name="Miyata K."/>
            <person name="Fedorova E."/>
            <person name="Kohlen W."/>
            <person name="Bisseling T."/>
            <person name="Smit S."/>
            <person name="Geurts R."/>
        </authorList>
    </citation>
    <scope>NUCLEOTIDE SEQUENCE [LARGE SCALE GENOMIC DNA]</scope>
    <source>
        <strain evidence="2">cv. RG33-2</strain>
    </source>
</reference>
<dbReference type="Proteomes" id="UP000237000">
    <property type="component" value="Unassembled WGS sequence"/>
</dbReference>
<organism evidence="1 2">
    <name type="scientific">Trema orientale</name>
    <name type="common">Charcoal tree</name>
    <name type="synonym">Celtis orientalis</name>
    <dbReference type="NCBI Taxonomy" id="63057"/>
    <lineage>
        <taxon>Eukaryota</taxon>
        <taxon>Viridiplantae</taxon>
        <taxon>Streptophyta</taxon>
        <taxon>Embryophyta</taxon>
        <taxon>Tracheophyta</taxon>
        <taxon>Spermatophyta</taxon>
        <taxon>Magnoliopsida</taxon>
        <taxon>eudicotyledons</taxon>
        <taxon>Gunneridae</taxon>
        <taxon>Pentapetalae</taxon>
        <taxon>rosids</taxon>
        <taxon>fabids</taxon>
        <taxon>Rosales</taxon>
        <taxon>Cannabaceae</taxon>
        <taxon>Trema</taxon>
    </lineage>
</organism>
<protein>
    <submittedName>
        <fullName evidence="1">Uncharacterized protein</fullName>
    </submittedName>
</protein>
<dbReference type="AlphaFoldDB" id="A0A2P5EGT3"/>